<dbReference type="GeneID" id="78289222"/>
<gene>
    <name evidence="2" type="ORF">SAMN04489758_13812</name>
</gene>
<dbReference type="EMBL" id="FOIN01000038">
    <property type="protein sequence ID" value="SET76196.1"/>
    <property type="molecule type" value="Genomic_DNA"/>
</dbReference>
<feature type="transmembrane region" description="Helical" evidence="1">
    <location>
        <begin position="99"/>
        <end position="117"/>
    </location>
</feature>
<evidence type="ECO:0000313" key="2">
    <source>
        <dbReference type="EMBL" id="SET76196.1"/>
    </source>
</evidence>
<proteinExistence type="predicted"/>
<feature type="transmembrane region" description="Helical" evidence="1">
    <location>
        <begin position="12"/>
        <end position="31"/>
    </location>
</feature>
<evidence type="ECO:0008006" key="4">
    <source>
        <dbReference type="Google" id="ProtNLM"/>
    </source>
</evidence>
<evidence type="ECO:0000313" key="3">
    <source>
        <dbReference type="Proteomes" id="UP000198558"/>
    </source>
</evidence>
<keyword evidence="1" id="KW-0472">Membrane</keyword>
<protein>
    <recommendedName>
        <fullName evidence="4">DUF3021 domain-containing protein</fullName>
    </recommendedName>
</protein>
<dbReference type="Proteomes" id="UP000198558">
    <property type="component" value="Unassembled WGS sequence"/>
</dbReference>
<reference evidence="3" key="1">
    <citation type="submission" date="2016-10" db="EMBL/GenBank/DDBJ databases">
        <authorList>
            <person name="Varghese N."/>
            <person name="Submissions S."/>
        </authorList>
    </citation>
    <scope>NUCLEOTIDE SEQUENCE [LARGE SCALE GENOMIC DNA]</scope>
    <source>
        <strain evidence="3">DSM 1551</strain>
    </source>
</reference>
<dbReference type="RefSeq" id="WP_092355912.1">
    <property type="nucleotide sequence ID" value="NZ_FOIN01000038.1"/>
</dbReference>
<keyword evidence="1" id="KW-0812">Transmembrane</keyword>
<sequence length="139" mass="16387">MTKIKMFKSYMLTTCVSYTFVILLQTLLFYLNHESMTNDLIIMIFIICIIVNLLINITHYLELSEWLTNILSVTEITLVVCTFNYLYGYTNSFIQFDNFIGVLTMSIIVYFIVRTIVFMKNSEDAKKINERLKRNRGCN</sequence>
<keyword evidence="3" id="KW-1185">Reference proteome</keyword>
<name>A0A1I0H095_9FIRM</name>
<accession>A0A1I0H095</accession>
<organism evidence="2 3">
    <name type="scientific">Thomasclavelia cocleata</name>
    <dbReference type="NCBI Taxonomy" id="69824"/>
    <lineage>
        <taxon>Bacteria</taxon>
        <taxon>Bacillati</taxon>
        <taxon>Bacillota</taxon>
        <taxon>Erysipelotrichia</taxon>
        <taxon>Erysipelotrichales</taxon>
        <taxon>Coprobacillaceae</taxon>
        <taxon>Thomasclavelia</taxon>
    </lineage>
</organism>
<feature type="transmembrane region" description="Helical" evidence="1">
    <location>
        <begin position="37"/>
        <end position="55"/>
    </location>
</feature>
<feature type="transmembrane region" description="Helical" evidence="1">
    <location>
        <begin position="67"/>
        <end position="87"/>
    </location>
</feature>
<keyword evidence="1" id="KW-1133">Transmembrane helix</keyword>
<dbReference type="AlphaFoldDB" id="A0A1I0H095"/>
<evidence type="ECO:0000256" key="1">
    <source>
        <dbReference type="SAM" id="Phobius"/>
    </source>
</evidence>
<dbReference type="OrthoDB" id="1655001at2"/>